<feature type="region of interest" description="Disordered" evidence="1">
    <location>
        <begin position="35"/>
        <end position="58"/>
    </location>
</feature>
<name>X1C757_9ZZZZ</name>
<evidence type="ECO:0000313" key="2">
    <source>
        <dbReference type="EMBL" id="GAG92228.1"/>
    </source>
</evidence>
<feature type="non-terminal residue" evidence="2">
    <location>
        <position position="58"/>
    </location>
</feature>
<proteinExistence type="predicted"/>
<dbReference type="AlphaFoldDB" id="X1C757"/>
<protein>
    <submittedName>
        <fullName evidence="2">Uncharacterized protein</fullName>
    </submittedName>
</protein>
<sequence>MFKNNFFIAFPFKAAAVIILLLLLFWLAGCQNTAPAEDEKEEEIKEQVTEEPSPETET</sequence>
<evidence type="ECO:0000256" key="1">
    <source>
        <dbReference type="SAM" id="MobiDB-lite"/>
    </source>
</evidence>
<dbReference type="EMBL" id="BART01020775">
    <property type="protein sequence ID" value="GAG92228.1"/>
    <property type="molecule type" value="Genomic_DNA"/>
</dbReference>
<comment type="caution">
    <text evidence="2">The sequence shown here is derived from an EMBL/GenBank/DDBJ whole genome shotgun (WGS) entry which is preliminary data.</text>
</comment>
<gene>
    <name evidence="2" type="ORF">S01H4_38513</name>
</gene>
<reference evidence="2" key="1">
    <citation type="journal article" date="2014" name="Front. Microbiol.">
        <title>High frequency of phylogenetically diverse reductive dehalogenase-homologous genes in deep subseafloor sedimentary metagenomes.</title>
        <authorList>
            <person name="Kawai M."/>
            <person name="Futagami T."/>
            <person name="Toyoda A."/>
            <person name="Takaki Y."/>
            <person name="Nishi S."/>
            <person name="Hori S."/>
            <person name="Arai W."/>
            <person name="Tsubouchi T."/>
            <person name="Morono Y."/>
            <person name="Uchiyama I."/>
            <person name="Ito T."/>
            <person name="Fujiyama A."/>
            <person name="Inagaki F."/>
            <person name="Takami H."/>
        </authorList>
    </citation>
    <scope>NUCLEOTIDE SEQUENCE</scope>
    <source>
        <strain evidence="2">Expedition CK06-06</strain>
    </source>
</reference>
<organism evidence="2">
    <name type="scientific">marine sediment metagenome</name>
    <dbReference type="NCBI Taxonomy" id="412755"/>
    <lineage>
        <taxon>unclassified sequences</taxon>
        <taxon>metagenomes</taxon>
        <taxon>ecological metagenomes</taxon>
    </lineage>
</organism>
<dbReference type="PROSITE" id="PS51257">
    <property type="entry name" value="PROKAR_LIPOPROTEIN"/>
    <property type="match status" value="1"/>
</dbReference>
<accession>X1C757</accession>